<dbReference type="PANTHER" id="PTHR41774:SF1">
    <property type="entry name" value="NGG1P INTERACTING FACTOR NIF3"/>
    <property type="match status" value="1"/>
</dbReference>
<name>A0A2S4HGY2_9GAMM</name>
<dbReference type="Gene3D" id="3.30.70.120">
    <property type="match status" value="1"/>
</dbReference>
<dbReference type="EMBL" id="PQGG01000019">
    <property type="protein sequence ID" value="POP53199.1"/>
    <property type="molecule type" value="Genomic_DNA"/>
</dbReference>
<protein>
    <submittedName>
        <fullName evidence="1">NGG1p interacting factor NIF3</fullName>
    </submittedName>
</protein>
<dbReference type="FunFam" id="3.30.70.120:FF:000006">
    <property type="entry name" value="GTP cyclohydrolase 1 type 2 homolog"/>
    <property type="match status" value="1"/>
</dbReference>
<dbReference type="OrthoDB" id="9795763at2"/>
<organism evidence="1 2">
    <name type="scientific">Zhongshania marina</name>
    <dbReference type="NCBI Taxonomy" id="2304603"/>
    <lineage>
        <taxon>Bacteria</taxon>
        <taxon>Pseudomonadati</taxon>
        <taxon>Pseudomonadota</taxon>
        <taxon>Gammaproteobacteria</taxon>
        <taxon>Cellvibrionales</taxon>
        <taxon>Spongiibacteraceae</taxon>
        <taxon>Zhongshania</taxon>
    </lineage>
</organism>
<dbReference type="PANTHER" id="PTHR41774">
    <property type="match status" value="1"/>
</dbReference>
<proteinExistence type="predicted"/>
<reference evidence="1" key="1">
    <citation type="submission" date="2018-01" db="EMBL/GenBank/DDBJ databases">
        <authorList>
            <person name="Yu X.-D."/>
        </authorList>
    </citation>
    <scope>NUCLEOTIDE SEQUENCE</scope>
    <source>
        <strain evidence="1">ZX-21</strain>
    </source>
</reference>
<evidence type="ECO:0000313" key="1">
    <source>
        <dbReference type="EMBL" id="POP53199.1"/>
    </source>
</evidence>
<sequence>MYKLVFFVPAEHCEQVKAAVFEAGAGTQGNYACCSWQVLGQGQFLPLDGSQPFIGEMGKVEQVDEYRVETLCPEERVRDVITALKLAHPYEEPAFEFYQLVTM</sequence>
<dbReference type="SUPFAM" id="SSF102705">
    <property type="entry name" value="NIF3 (NGG1p interacting factor 3)-like"/>
    <property type="match status" value="1"/>
</dbReference>
<gene>
    <name evidence="1" type="ORF">C0068_08930</name>
</gene>
<dbReference type="Proteomes" id="UP000237222">
    <property type="component" value="Unassembled WGS sequence"/>
</dbReference>
<dbReference type="InterPro" id="IPR015867">
    <property type="entry name" value="N-reg_PII/ATP_PRibTrfase_C"/>
</dbReference>
<dbReference type="AlphaFoldDB" id="A0A2S4HGY2"/>
<evidence type="ECO:0000313" key="2">
    <source>
        <dbReference type="Proteomes" id="UP000237222"/>
    </source>
</evidence>
<dbReference type="InterPro" id="IPR036069">
    <property type="entry name" value="DUF34/NIF3_sf"/>
</dbReference>
<dbReference type="RefSeq" id="WP_103684141.1">
    <property type="nucleotide sequence ID" value="NZ_PQGG01000019.1"/>
</dbReference>
<accession>A0A2S4HGY2</accession>
<comment type="caution">
    <text evidence="1">The sequence shown here is derived from an EMBL/GenBank/DDBJ whole genome shotgun (WGS) entry which is preliminary data.</text>
</comment>